<accession>A0A839T172</accession>
<gene>
    <name evidence="1" type="ORF">FHR87_001686</name>
</gene>
<dbReference type="RefSeq" id="WP_183166229.1">
    <property type="nucleotide sequence ID" value="NZ_JACHXI010000006.1"/>
</dbReference>
<reference evidence="1 2" key="1">
    <citation type="submission" date="2020-08" db="EMBL/GenBank/DDBJ databases">
        <title>Genomic Encyclopedia of Type Strains, Phase III (KMG-III): the genomes of soil and plant-associated and newly described type strains.</title>
        <authorList>
            <person name="Whitman W."/>
        </authorList>
    </citation>
    <scope>NUCLEOTIDE SEQUENCE [LARGE SCALE GENOMIC DNA]</scope>
    <source>
        <strain evidence="1 2">CECT 4462</strain>
    </source>
</reference>
<keyword evidence="2" id="KW-1185">Reference proteome</keyword>
<name>A0A839T172_AZOMA</name>
<comment type="caution">
    <text evidence="1">The sequence shown here is derived from an EMBL/GenBank/DDBJ whole genome shotgun (WGS) entry which is preliminary data.</text>
</comment>
<sequence length="205" mass="23801">MMKYLDQYIEALKFLTRFNDDYRKQDPDFQVLRKELLELQVEKRRETYARVARLIQTLAAEYVQSIPPEHAIDRPHTVLLGFWEAFQQNGFGKTFALNTTIGNFSYKGDPLYRQSKAGLKKLINQGIQPDQPLDVHMWLTLEDMTVIDPTLLGTLERRGLLKATDYSANGVLIWREDTPSDFVYEPILVDNDFAFRVDNITAVSH</sequence>
<evidence type="ECO:0000313" key="1">
    <source>
        <dbReference type="EMBL" id="MBB3103291.1"/>
    </source>
</evidence>
<dbReference type="Proteomes" id="UP000549250">
    <property type="component" value="Unassembled WGS sequence"/>
</dbReference>
<evidence type="ECO:0000313" key="2">
    <source>
        <dbReference type="Proteomes" id="UP000549250"/>
    </source>
</evidence>
<protein>
    <submittedName>
        <fullName evidence="1">Uncharacterized protein</fullName>
    </submittedName>
</protein>
<proteinExistence type="predicted"/>
<dbReference type="EMBL" id="JACHXI010000006">
    <property type="protein sequence ID" value="MBB3103291.1"/>
    <property type="molecule type" value="Genomic_DNA"/>
</dbReference>
<organism evidence="1 2">
    <name type="scientific">Azomonas macrocytogenes</name>
    <name type="common">Azotobacter macrocytogenes</name>
    <dbReference type="NCBI Taxonomy" id="69962"/>
    <lineage>
        <taxon>Bacteria</taxon>
        <taxon>Pseudomonadati</taxon>
        <taxon>Pseudomonadota</taxon>
        <taxon>Gammaproteobacteria</taxon>
        <taxon>Pseudomonadales</taxon>
        <taxon>Pseudomonadaceae</taxon>
        <taxon>Azomonas</taxon>
    </lineage>
</organism>
<dbReference type="AlphaFoldDB" id="A0A839T172"/>